<feature type="compositionally biased region" description="Basic and acidic residues" evidence="1">
    <location>
        <begin position="186"/>
        <end position="195"/>
    </location>
</feature>
<reference evidence="3 4" key="1">
    <citation type="submission" date="2017-02" db="EMBL/GenBank/DDBJ databases">
        <authorList>
            <person name="Peterson S.W."/>
        </authorList>
    </citation>
    <scope>NUCLEOTIDE SEQUENCE [LARGE SCALE GENOMIC DNA]</scope>
    <source>
        <strain evidence="3 4">DSM 21481</strain>
    </source>
</reference>
<proteinExistence type="predicted"/>
<feature type="region of interest" description="Disordered" evidence="1">
    <location>
        <begin position="52"/>
        <end position="73"/>
    </location>
</feature>
<dbReference type="STRING" id="526729.SAMN04324258_2876"/>
<dbReference type="OrthoDB" id="9776116at2"/>
<evidence type="ECO:0000259" key="2">
    <source>
        <dbReference type="Pfam" id="PF01882"/>
    </source>
</evidence>
<sequence>MTGTTWRRSPQAAAGLGAGVLVLGLGLLTGRADVALLGVAPLLGALWTGRPRARRAGTPGRATGVVIDPTPGAAPTGELTATLRLDPAPGAELVHARVAAPGHRATGVVVPATTRHLPLTLSTVRTGPQRTFHVDARGYGAGGTTAEDPVSVTAPDRLVLPTAMPLGRVPVPRRLRGLTGPHTSRRLGDGDELRDVHPFTPGDRLRRIDWRTTARRSPDLATLYVRRTYATAEATAVLVVDSRDDVGPDLRTWRGTGPQRVDEPTSLDLARHAAASVAGALVAAGDRVGVDDLGRRRRPLPPAAGRRHLRRVLHALALSSPRGTPQRRLRAPQVPADAIVYLFSTVLDDEPVSLVRAWRAVGHPVVLVDTLPDVRGAREEHMRLAWRVTRAERDDRLRRMTAEGVPVVRWAGDARREAPLRLEALVRADERHHRGEVGAR</sequence>
<evidence type="ECO:0000313" key="3">
    <source>
        <dbReference type="EMBL" id="SKC71081.1"/>
    </source>
</evidence>
<feature type="compositionally biased region" description="Low complexity" evidence="1">
    <location>
        <begin position="52"/>
        <end position="64"/>
    </location>
</feature>
<dbReference type="Proteomes" id="UP000189777">
    <property type="component" value="Unassembled WGS sequence"/>
</dbReference>
<keyword evidence="4" id="KW-1185">Reference proteome</keyword>
<evidence type="ECO:0000313" key="4">
    <source>
        <dbReference type="Proteomes" id="UP000189777"/>
    </source>
</evidence>
<dbReference type="InterPro" id="IPR002881">
    <property type="entry name" value="DUF58"/>
</dbReference>
<dbReference type="RefSeq" id="WP_079575169.1">
    <property type="nucleotide sequence ID" value="NZ_FUZQ01000005.1"/>
</dbReference>
<protein>
    <submittedName>
        <fullName evidence="3">Uncharacterized conserved protein, DUF58 family, contains vWF domain</fullName>
    </submittedName>
</protein>
<dbReference type="Pfam" id="PF01882">
    <property type="entry name" value="DUF58"/>
    <property type="match status" value="1"/>
</dbReference>
<dbReference type="EMBL" id="FUZQ01000005">
    <property type="protein sequence ID" value="SKC71081.1"/>
    <property type="molecule type" value="Genomic_DNA"/>
</dbReference>
<accession>A0A1T5L532</accession>
<dbReference type="PANTHER" id="PTHR33608">
    <property type="entry name" value="BLL2464 PROTEIN"/>
    <property type="match status" value="1"/>
</dbReference>
<dbReference type="PANTHER" id="PTHR33608:SF14">
    <property type="entry name" value="POSSIBLE CONSERVED SECRETED PROTEIN"/>
    <property type="match status" value="1"/>
</dbReference>
<dbReference type="AlphaFoldDB" id="A0A1T5L532"/>
<gene>
    <name evidence="3" type="ORF">SAMN04324258_2876</name>
</gene>
<name>A0A1T5L532_9MICO</name>
<evidence type="ECO:0000256" key="1">
    <source>
        <dbReference type="SAM" id="MobiDB-lite"/>
    </source>
</evidence>
<organism evidence="3 4">
    <name type="scientific">Krasilnikoviella flava</name>
    <dbReference type="NCBI Taxonomy" id="526729"/>
    <lineage>
        <taxon>Bacteria</taxon>
        <taxon>Bacillati</taxon>
        <taxon>Actinomycetota</taxon>
        <taxon>Actinomycetes</taxon>
        <taxon>Micrococcales</taxon>
        <taxon>Promicromonosporaceae</taxon>
        <taxon>Krasilnikoviella</taxon>
    </lineage>
</organism>
<feature type="region of interest" description="Disordered" evidence="1">
    <location>
        <begin position="171"/>
        <end position="195"/>
    </location>
</feature>
<feature type="domain" description="DUF58" evidence="2">
    <location>
        <begin position="196"/>
        <end position="358"/>
    </location>
</feature>